<name>A0A4U6X8I4_9PEZI</name>
<dbReference type="AlphaFoldDB" id="A0A4U6X8I4"/>
<evidence type="ECO:0000256" key="5">
    <source>
        <dbReference type="ARBA" id="ARBA00022525"/>
    </source>
</evidence>
<dbReference type="PANTHER" id="PTHR33407">
    <property type="entry name" value="PECTATE LYASE F-RELATED"/>
    <property type="match status" value="1"/>
</dbReference>
<evidence type="ECO:0000256" key="4">
    <source>
        <dbReference type="ARBA" id="ARBA00006463"/>
    </source>
</evidence>
<evidence type="ECO:0000256" key="1">
    <source>
        <dbReference type="ARBA" id="ARBA00000695"/>
    </source>
</evidence>
<evidence type="ECO:0000256" key="8">
    <source>
        <dbReference type="ARBA" id="ARBA00023239"/>
    </source>
</evidence>
<keyword evidence="13" id="KW-1185">Reference proteome</keyword>
<evidence type="ECO:0000256" key="10">
    <source>
        <dbReference type="RuleBase" id="RU367009"/>
    </source>
</evidence>
<evidence type="ECO:0000313" key="13">
    <source>
        <dbReference type="Proteomes" id="UP000310108"/>
    </source>
</evidence>
<comment type="catalytic activity">
    <reaction evidence="1 10">
        <text>Eliminative cleavage of (1-&gt;4)-alpha-D-galacturonan to give oligosaccharides with 4-deoxy-alpha-D-galact-4-enuronosyl groups at their non-reducing ends.</text>
        <dbReference type="EC" id="4.2.2.2"/>
    </reaction>
</comment>
<comment type="cofactor">
    <cofactor evidence="2 10">
        <name>Ca(2+)</name>
        <dbReference type="ChEBI" id="CHEBI:29108"/>
    </cofactor>
</comment>
<keyword evidence="5 10" id="KW-0964">Secreted</keyword>
<comment type="caution">
    <text evidence="12">The sequence shown here is derived from an EMBL/GenBank/DDBJ whole genome shotgun (WGS) entry which is preliminary data.</text>
</comment>
<dbReference type="EC" id="4.2.2.2" evidence="10"/>
<organism evidence="12 13">
    <name type="scientific">Colletotrichum tanaceti</name>
    <dbReference type="NCBI Taxonomy" id="1306861"/>
    <lineage>
        <taxon>Eukaryota</taxon>
        <taxon>Fungi</taxon>
        <taxon>Dikarya</taxon>
        <taxon>Ascomycota</taxon>
        <taxon>Pezizomycotina</taxon>
        <taxon>Sordariomycetes</taxon>
        <taxon>Hypocreomycetidae</taxon>
        <taxon>Glomerellales</taxon>
        <taxon>Glomerellaceae</taxon>
        <taxon>Colletotrichum</taxon>
        <taxon>Colletotrichum destructivum species complex</taxon>
    </lineage>
</organism>
<dbReference type="GO" id="GO:0005576">
    <property type="term" value="C:extracellular region"/>
    <property type="evidence" value="ECO:0007669"/>
    <property type="project" value="UniProtKB-SubCell"/>
</dbReference>
<feature type="chain" id="PRO_5025093925" description="Pectate lyase" evidence="10">
    <location>
        <begin position="21"/>
        <end position="283"/>
    </location>
</feature>
<dbReference type="InterPro" id="IPR004898">
    <property type="entry name" value="Pectate_lyase_PlyH/PlyE-like"/>
</dbReference>
<gene>
    <name evidence="12" type="primary">plyF</name>
    <name evidence="12" type="ORF">CTA1_9726</name>
</gene>
<keyword evidence="8 10" id="KW-0456">Lyase</keyword>
<dbReference type="GO" id="GO:0030570">
    <property type="term" value="F:pectate lyase activity"/>
    <property type="evidence" value="ECO:0007669"/>
    <property type="project" value="UniProtKB-UniRule"/>
</dbReference>
<dbReference type="STRING" id="1306861.A0A4U6X8I4"/>
<feature type="compositionally biased region" description="Gly residues" evidence="11">
    <location>
        <begin position="224"/>
        <end position="256"/>
    </location>
</feature>
<keyword evidence="6 10" id="KW-0732">Signal</keyword>
<reference evidence="12 13" key="1">
    <citation type="journal article" date="2019" name="PLoS ONE">
        <title>Comparative genome analysis indicates high evolutionary potential of pathogenicity genes in Colletotrichum tanaceti.</title>
        <authorList>
            <person name="Lelwala R.V."/>
            <person name="Korhonen P.K."/>
            <person name="Young N.D."/>
            <person name="Scott J.B."/>
            <person name="Ades P.A."/>
            <person name="Gasser R.B."/>
            <person name="Taylor P.W.J."/>
        </authorList>
    </citation>
    <scope>NUCLEOTIDE SEQUENCE [LARGE SCALE GENOMIC DNA]</scope>
    <source>
        <strain evidence="12">BRIP57314</strain>
    </source>
</reference>
<proteinExistence type="inferred from homology"/>
<dbReference type="InterPro" id="IPR011050">
    <property type="entry name" value="Pectin_lyase_fold/virulence"/>
</dbReference>
<evidence type="ECO:0000256" key="2">
    <source>
        <dbReference type="ARBA" id="ARBA00001913"/>
    </source>
</evidence>
<sequence>MHFFKLGLLPLLAALPGARAAACGSAGGIPRATGIITSKSYILVNSGQVFDGKLKRYDRGAGACHGQAEGTFRDSVFYIQAGGTLRRAIIGKNQAEGVHCNGPCRLESVWFEDVCEDAISMSMVTCTRNDKAGQQSWIVGGGAYHAADKVIQHNGCGTVNVVNYYVEDFGKLYRSCGDCKFQCKRNVNLDGITARQGGQIAVINRNRGDQATLKNICGGGGGGGGGGKGGGGGGKGGGEGGKGGGGGGKGGGGGGKTKTKTKPPAAQRPRRQPRPQESRLLLS</sequence>
<comment type="function">
    <text evidence="9 10">Pectinolytic enzyme consist of four classes of enzymes: pectin lyase, polygalacturonase, pectin methylesterase and rhamnogalacturonase. Among pectinolytic enzymes, pectin lyase is the most important in depolymerization of pectin, since it cleaves internal glycosidic bonds of highly methylated pectins. Favors pectate, the anion, over pectin, the methyl ester.</text>
</comment>
<dbReference type="Gene3D" id="2.160.20.10">
    <property type="entry name" value="Single-stranded right-handed beta-helix, Pectin lyase-like"/>
    <property type="match status" value="1"/>
</dbReference>
<evidence type="ECO:0000256" key="7">
    <source>
        <dbReference type="ARBA" id="ARBA00022837"/>
    </source>
</evidence>
<dbReference type="GO" id="GO:0045490">
    <property type="term" value="P:pectin catabolic process"/>
    <property type="evidence" value="ECO:0007669"/>
    <property type="project" value="TreeGrafter"/>
</dbReference>
<evidence type="ECO:0000256" key="11">
    <source>
        <dbReference type="SAM" id="MobiDB-lite"/>
    </source>
</evidence>
<comment type="similarity">
    <text evidence="4 10">Belongs to the polysaccharide lyase 3 family.</text>
</comment>
<protein>
    <recommendedName>
        <fullName evidence="10">Pectate lyase</fullName>
        <ecNumber evidence="10">4.2.2.2</ecNumber>
    </recommendedName>
</protein>
<keyword evidence="7 10" id="KW-0106">Calcium</keyword>
<dbReference type="InterPro" id="IPR012334">
    <property type="entry name" value="Pectin_lyas_fold"/>
</dbReference>
<feature type="region of interest" description="Disordered" evidence="11">
    <location>
        <begin position="224"/>
        <end position="283"/>
    </location>
</feature>
<evidence type="ECO:0000313" key="12">
    <source>
        <dbReference type="EMBL" id="TKW51848.1"/>
    </source>
</evidence>
<dbReference type="Proteomes" id="UP000310108">
    <property type="component" value="Unassembled WGS sequence"/>
</dbReference>
<feature type="signal peptide" evidence="10">
    <location>
        <begin position="1"/>
        <end position="20"/>
    </location>
</feature>
<evidence type="ECO:0000256" key="9">
    <source>
        <dbReference type="ARBA" id="ARBA00025679"/>
    </source>
</evidence>
<dbReference type="SUPFAM" id="SSF51126">
    <property type="entry name" value="Pectin lyase-like"/>
    <property type="match status" value="1"/>
</dbReference>
<accession>A0A4U6X8I4</accession>
<evidence type="ECO:0000256" key="3">
    <source>
        <dbReference type="ARBA" id="ARBA00004613"/>
    </source>
</evidence>
<comment type="subcellular location">
    <subcellularLocation>
        <location evidence="3 10">Secreted</location>
    </subcellularLocation>
</comment>
<dbReference type="PANTHER" id="PTHR33407:SF9">
    <property type="entry name" value="PECTATE LYASE F-RELATED"/>
    <property type="match status" value="1"/>
</dbReference>
<dbReference type="Pfam" id="PF03211">
    <property type="entry name" value="Pectate_lyase"/>
    <property type="match status" value="1"/>
</dbReference>
<evidence type="ECO:0000256" key="6">
    <source>
        <dbReference type="ARBA" id="ARBA00022729"/>
    </source>
</evidence>
<dbReference type="EMBL" id="PJEX01000278">
    <property type="protein sequence ID" value="TKW51848.1"/>
    <property type="molecule type" value="Genomic_DNA"/>
</dbReference>